<feature type="transmembrane region" description="Helical" evidence="6">
    <location>
        <begin position="71"/>
        <end position="89"/>
    </location>
</feature>
<comment type="similarity">
    <text evidence="1 5">Belongs to the cytochrome P450 family.</text>
</comment>
<dbReference type="InParanoid" id="A0A1Q3CL94"/>
<sequence length="514" mass="57346">MSSVGLLSLLFHPLFITSLAVFLSLLFKKFFTAPNKKISLPSPSKLPIIGNLHQIGYLPHRSLKIMAQNHGSLMLLHFGIVPVLVVSSADAACEIMKTHDLIFASRPKSKAFEKLLYNYKDVAAAPYGEYWRQMRSICVFHLLNKKMVESFRKVREEETTLMVEKIRKLSSSSLPMNLSEIVATLSNDVICRVAIGKKYNGGDCGTRFTKLVKELEELLGGFNLGDYLPWLAWVSRVNGLDAQQEKVAKGLDEILDGVVREHIDRLKNGIDAHGSVQGEEQKDFVDVLLSIQKENTTGFSVDPVNIKAIILDVLVGGTDTTSTTVEWTMAELLRHPKVMKELQNELRTVAGDKSYITEDNLAMLHYLKAVIKESLRLHPPLPLLVPRESTKDVNIKGYDIEAKTQIYVNVYAIGTDPTSWEHAEEFLPDRFLNNSIDFTGHHFQFTPFGAGRRGCPGAGFAMAITELTLANLIYKFDWALPGGAGEQNLDMTESTGLTARKKFPLTVVSTPYSF</sequence>
<keyword evidence="8" id="KW-1185">Reference proteome</keyword>
<organism evidence="7 8">
    <name type="scientific">Cephalotus follicularis</name>
    <name type="common">Albany pitcher plant</name>
    <dbReference type="NCBI Taxonomy" id="3775"/>
    <lineage>
        <taxon>Eukaryota</taxon>
        <taxon>Viridiplantae</taxon>
        <taxon>Streptophyta</taxon>
        <taxon>Embryophyta</taxon>
        <taxon>Tracheophyta</taxon>
        <taxon>Spermatophyta</taxon>
        <taxon>Magnoliopsida</taxon>
        <taxon>eudicotyledons</taxon>
        <taxon>Gunneridae</taxon>
        <taxon>Pentapetalae</taxon>
        <taxon>rosids</taxon>
        <taxon>fabids</taxon>
        <taxon>Oxalidales</taxon>
        <taxon>Cephalotaceae</taxon>
        <taxon>Cephalotus</taxon>
    </lineage>
</organism>
<keyword evidence="3 4" id="KW-0408">Iron</keyword>
<evidence type="ECO:0000256" key="2">
    <source>
        <dbReference type="ARBA" id="ARBA00022723"/>
    </source>
</evidence>
<dbReference type="AlphaFoldDB" id="A0A1Q3CL94"/>
<dbReference type="PRINTS" id="PR00385">
    <property type="entry name" value="P450"/>
</dbReference>
<proteinExistence type="inferred from homology"/>
<keyword evidence="6" id="KW-1133">Transmembrane helix</keyword>
<evidence type="ECO:0000313" key="8">
    <source>
        <dbReference type="Proteomes" id="UP000187406"/>
    </source>
</evidence>
<dbReference type="Gene3D" id="1.10.630.10">
    <property type="entry name" value="Cytochrome P450"/>
    <property type="match status" value="1"/>
</dbReference>
<dbReference type="STRING" id="3775.A0A1Q3CL94"/>
<dbReference type="GO" id="GO:0004497">
    <property type="term" value="F:monooxygenase activity"/>
    <property type="evidence" value="ECO:0007669"/>
    <property type="project" value="UniProtKB-KW"/>
</dbReference>
<dbReference type="OrthoDB" id="1470350at2759"/>
<evidence type="ECO:0000313" key="7">
    <source>
        <dbReference type="EMBL" id="GAV80873.1"/>
    </source>
</evidence>
<keyword evidence="5" id="KW-0503">Monooxygenase</keyword>
<dbReference type="Pfam" id="PF00067">
    <property type="entry name" value="p450"/>
    <property type="match status" value="1"/>
</dbReference>
<dbReference type="CDD" id="cd11072">
    <property type="entry name" value="CYP71-like"/>
    <property type="match status" value="1"/>
</dbReference>
<dbReference type="Proteomes" id="UP000187406">
    <property type="component" value="Unassembled WGS sequence"/>
</dbReference>
<reference evidence="8" key="1">
    <citation type="submission" date="2016-04" db="EMBL/GenBank/DDBJ databases">
        <title>Cephalotus genome sequencing.</title>
        <authorList>
            <person name="Fukushima K."/>
            <person name="Hasebe M."/>
            <person name="Fang X."/>
        </authorList>
    </citation>
    <scope>NUCLEOTIDE SEQUENCE [LARGE SCALE GENOMIC DNA]</scope>
    <source>
        <strain evidence="8">cv. St1</strain>
    </source>
</reference>
<evidence type="ECO:0000256" key="4">
    <source>
        <dbReference type="PIRSR" id="PIRSR602401-1"/>
    </source>
</evidence>
<gene>
    <name evidence="7" type="ORF">CFOL_v3_24332</name>
</gene>
<dbReference type="GO" id="GO:0005506">
    <property type="term" value="F:iron ion binding"/>
    <property type="evidence" value="ECO:0007669"/>
    <property type="project" value="InterPro"/>
</dbReference>
<evidence type="ECO:0000256" key="5">
    <source>
        <dbReference type="RuleBase" id="RU000461"/>
    </source>
</evidence>
<dbReference type="PANTHER" id="PTHR47955:SF15">
    <property type="entry name" value="CYTOCHROME P450 71A2-LIKE"/>
    <property type="match status" value="1"/>
</dbReference>
<feature type="transmembrane region" description="Helical" evidence="6">
    <location>
        <begin position="6"/>
        <end position="27"/>
    </location>
</feature>
<evidence type="ECO:0000256" key="6">
    <source>
        <dbReference type="SAM" id="Phobius"/>
    </source>
</evidence>
<keyword evidence="2 4" id="KW-0479">Metal-binding</keyword>
<keyword evidence="6" id="KW-0472">Membrane</keyword>
<dbReference type="GO" id="GO:0016705">
    <property type="term" value="F:oxidoreductase activity, acting on paired donors, with incorporation or reduction of molecular oxygen"/>
    <property type="evidence" value="ECO:0007669"/>
    <property type="project" value="InterPro"/>
</dbReference>
<dbReference type="PROSITE" id="PS00086">
    <property type="entry name" value="CYTOCHROME_P450"/>
    <property type="match status" value="1"/>
</dbReference>
<keyword evidence="4 5" id="KW-0349">Heme</keyword>
<dbReference type="SUPFAM" id="SSF48264">
    <property type="entry name" value="Cytochrome P450"/>
    <property type="match status" value="1"/>
</dbReference>
<comment type="cofactor">
    <cofactor evidence="4">
        <name>heme</name>
        <dbReference type="ChEBI" id="CHEBI:30413"/>
    </cofactor>
</comment>
<dbReference type="EMBL" id="BDDD01002276">
    <property type="protein sequence ID" value="GAV80873.1"/>
    <property type="molecule type" value="Genomic_DNA"/>
</dbReference>
<dbReference type="PANTHER" id="PTHR47955">
    <property type="entry name" value="CYTOCHROME P450 FAMILY 71 PROTEIN"/>
    <property type="match status" value="1"/>
</dbReference>
<dbReference type="FunCoup" id="A0A1Q3CL94">
    <property type="interactions" value="481"/>
</dbReference>
<protein>
    <submittedName>
        <fullName evidence="7">p450 domain-containing protein</fullName>
    </submittedName>
</protein>
<dbReference type="InterPro" id="IPR001128">
    <property type="entry name" value="Cyt_P450"/>
</dbReference>
<keyword evidence="5" id="KW-0560">Oxidoreductase</keyword>
<dbReference type="InterPro" id="IPR017972">
    <property type="entry name" value="Cyt_P450_CS"/>
</dbReference>
<name>A0A1Q3CL94_CEPFO</name>
<dbReference type="GO" id="GO:0020037">
    <property type="term" value="F:heme binding"/>
    <property type="evidence" value="ECO:0007669"/>
    <property type="project" value="InterPro"/>
</dbReference>
<dbReference type="InterPro" id="IPR002401">
    <property type="entry name" value="Cyt_P450_E_grp-I"/>
</dbReference>
<accession>A0A1Q3CL94</accession>
<evidence type="ECO:0000256" key="1">
    <source>
        <dbReference type="ARBA" id="ARBA00010617"/>
    </source>
</evidence>
<dbReference type="FunFam" id="1.10.630.10:FF:000011">
    <property type="entry name" value="Cytochrome P450 83B1"/>
    <property type="match status" value="1"/>
</dbReference>
<dbReference type="PRINTS" id="PR00463">
    <property type="entry name" value="EP450I"/>
</dbReference>
<dbReference type="InterPro" id="IPR036396">
    <property type="entry name" value="Cyt_P450_sf"/>
</dbReference>
<evidence type="ECO:0000256" key="3">
    <source>
        <dbReference type="ARBA" id="ARBA00023004"/>
    </source>
</evidence>
<comment type="caution">
    <text evidence="7">The sequence shown here is derived from an EMBL/GenBank/DDBJ whole genome shotgun (WGS) entry which is preliminary data.</text>
</comment>
<feature type="binding site" description="axial binding residue" evidence="4">
    <location>
        <position position="455"/>
    </location>
    <ligand>
        <name>heme</name>
        <dbReference type="ChEBI" id="CHEBI:30413"/>
    </ligand>
    <ligandPart>
        <name>Fe</name>
        <dbReference type="ChEBI" id="CHEBI:18248"/>
    </ligandPart>
</feature>
<keyword evidence="6" id="KW-0812">Transmembrane</keyword>